<accession>A0A6A6CLS8</accession>
<evidence type="ECO:0000313" key="2">
    <source>
        <dbReference type="EMBL" id="KAF2168095.1"/>
    </source>
</evidence>
<protein>
    <submittedName>
        <fullName evidence="2">Uncharacterized protein</fullName>
    </submittedName>
</protein>
<organism evidence="2 3">
    <name type="scientific">Zasmidium cellare ATCC 36951</name>
    <dbReference type="NCBI Taxonomy" id="1080233"/>
    <lineage>
        <taxon>Eukaryota</taxon>
        <taxon>Fungi</taxon>
        <taxon>Dikarya</taxon>
        <taxon>Ascomycota</taxon>
        <taxon>Pezizomycotina</taxon>
        <taxon>Dothideomycetes</taxon>
        <taxon>Dothideomycetidae</taxon>
        <taxon>Mycosphaerellales</taxon>
        <taxon>Mycosphaerellaceae</taxon>
        <taxon>Zasmidium</taxon>
    </lineage>
</organism>
<dbReference type="GeneID" id="54565634"/>
<keyword evidence="3" id="KW-1185">Reference proteome</keyword>
<dbReference type="EMBL" id="ML993591">
    <property type="protein sequence ID" value="KAF2168095.1"/>
    <property type="molecule type" value="Genomic_DNA"/>
</dbReference>
<proteinExistence type="predicted"/>
<evidence type="ECO:0000256" key="1">
    <source>
        <dbReference type="SAM" id="MobiDB-lite"/>
    </source>
</evidence>
<dbReference type="AlphaFoldDB" id="A0A6A6CLS8"/>
<reference evidence="2" key="1">
    <citation type="journal article" date="2020" name="Stud. Mycol.">
        <title>101 Dothideomycetes genomes: a test case for predicting lifestyles and emergence of pathogens.</title>
        <authorList>
            <person name="Haridas S."/>
            <person name="Albert R."/>
            <person name="Binder M."/>
            <person name="Bloem J."/>
            <person name="Labutti K."/>
            <person name="Salamov A."/>
            <person name="Andreopoulos B."/>
            <person name="Baker S."/>
            <person name="Barry K."/>
            <person name="Bills G."/>
            <person name="Bluhm B."/>
            <person name="Cannon C."/>
            <person name="Castanera R."/>
            <person name="Culley D."/>
            <person name="Daum C."/>
            <person name="Ezra D."/>
            <person name="Gonzalez J."/>
            <person name="Henrissat B."/>
            <person name="Kuo A."/>
            <person name="Liang C."/>
            <person name="Lipzen A."/>
            <person name="Lutzoni F."/>
            <person name="Magnuson J."/>
            <person name="Mondo S."/>
            <person name="Nolan M."/>
            <person name="Ohm R."/>
            <person name="Pangilinan J."/>
            <person name="Park H.-J."/>
            <person name="Ramirez L."/>
            <person name="Alfaro M."/>
            <person name="Sun H."/>
            <person name="Tritt A."/>
            <person name="Yoshinaga Y."/>
            <person name="Zwiers L.-H."/>
            <person name="Turgeon B."/>
            <person name="Goodwin S."/>
            <person name="Spatafora J."/>
            <person name="Crous P."/>
            <person name="Grigoriev I."/>
        </authorList>
    </citation>
    <scope>NUCLEOTIDE SEQUENCE</scope>
    <source>
        <strain evidence="2">ATCC 36951</strain>
    </source>
</reference>
<feature type="region of interest" description="Disordered" evidence="1">
    <location>
        <begin position="72"/>
        <end position="124"/>
    </location>
</feature>
<dbReference type="RefSeq" id="XP_033668984.1">
    <property type="nucleotide sequence ID" value="XM_033812362.1"/>
</dbReference>
<dbReference type="Proteomes" id="UP000799537">
    <property type="component" value="Unassembled WGS sequence"/>
</dbReference>
<feature type="compositionally biased region" description="Polar residues" evidence="1">
    <location>
        <begin position="93"/>
        <end position="102"/>
    </location>
</feature>
<gene>
    <name evidence="2" type="ORF">M409DRAFT_53413</name>
</gene>
<evidence type="ECO:0000313" key="3">
    <source>
        <dbReference type="Proteomes" id="UP000799537"/>
    </source>
</evidence>
<name>A0A6A6CLS8_ZASCE</name>
<sequence length="218" mass="24516">MAAESETNSLTMKLLALANYCEGPKAQEIKNVIAQLPMAAYKERTSADSEIARLRQENSNLKQRLFLEALAVHQPSRPSTPRSSWKERESARTAPSTNSSVTSRHDSSYGSFYPPPPPLPKELFPETWQPQAKRMKTEAPSPTRKRPRPICTGCFQVAGACDGRSVCSVCRTRGYRCEYNECWDGNYCADMKCTRLHPEQWSGNEEPRRVVKGKGRSS</sequence>